<dbReference type="Gene3D" id="1.20.5.190">
    <property type="match status" value="1"/>
</dbReference>
<dbReference type="CDD" id="cd23767">
    <property type="entry name" value="IQCD"/>
    <property type="match status" value="3"/>
</dbReference>
<evidence type="ECO:0000256" key="7">
    <source>
        <dbReference type="ARBA" id="ARBA00023043"/>
    </source>
</evidence>
<feature type="repeat" description="ANK" evidence="12">
    <location>
        <begin position="618"/>
        <end position="650"/>
    </location>
</feature>
<dbReference type="InterPro" id="IPR002110">
    <property type="entry name" value="Ankyrin_rpt"/>
</dbReference>
<evidence type="ECO:0000256" key="5">
    <source>
        <dbReference type="ARBA" id="ARBA00022860"/>
    </source>
</evidence>
<keyword evidence="6" id="KW-0805">Transcription regulation</keyword>
<evidence type="ECO:0000256" key="1">
    <source>
        <dbReference type="ARBA" id="ARBA00004123"/>
    </source>
</evidence>
<dbReference type="InterPro" id="IPR005559">
    <property type="entry name" value="CG-1_dom"/>
</dbReference>
<sequence length="935" mass="105122">MKSLRLETSTEPSHNPYLSAKASRVIGHCNYSVIITGPLPLLSPILISSLQIVLIISLSPLSKAAMEASDWSEPLAAAEIHGFRTVADLNIKKLIEEAPTRWFRPNEVHAILCNYTLLRVQPQPVVNPTSGTMLLYDRKVVRNFRKDGHNWRKKKDGKAVQEAHEKLKVGNDERVHVYYARGEDDPNFYRRCYWLLDKELERIVLVHYRRTSEENAFSPGEVVLGTGELTPLPGKNLNLSPLTPESNSISQHSEVSGGGMVFDEFHSESNNGTGNKEFTLEEINTLDWDDLLQSPTQNNSTPNQQGGFVSVVSQVNPSNIMDIRNGTFTPTQGLYNQPLGTLTDYTGSQSLTNGAQLGGLDKKESPGLMNDPLNEPLSVQNFIFNITDVSPDWAYCADETKALVVGDFHDQFGHLYQSNFYCIIGGKCVNAESIKAGVFRVLIPPNTPGSAELYLTLDCQTPISQVTTFTYLSEPHKPTNGIQNPEPESKWEEMCLQTRLGRLLFLSKLSSMSNKLPPKLLKEASKFASQTSPVMEKYWTDLVKQINEKKANTKGLLEMVLRNRVQEWLLEKVSEGCKITPLDEEGQGVIHLCVMLDYVWAVWLFALSGLSLDFRDSAGWTALHWAAYYGRERMVANLLSAGANPSLVTDPTPDSPGGVTAADLAAKQGFEGLAAYLAEKSLTAHFEAMSLHGNLNSDISSKSASTGKPEDPHFANLSEQELCLKESLAAYRNAADAATKIQEAFRERALKRQTEAVKMENSESEAESIVAALRIQSAYKNYNRKKAMRAAARIQSHFRTWKTRKNFLTMRSHAVHIQAVFRGHQVRRQYKKIIWSVGVLEKAILRWRHKRRGLRGMQTAELTVAMRVDCEPTSSSGEEEFFRISREQAEERLTRSVVRVQALFRSYKAQQEYRRMKETYEQAEVEFQDRCLFGR</sequence>
<keyword evidence="9" id="KW-0010">Activator</keyword>
<dbReference type="InterPro" id="IPR000048">
    <property type="entry name" value="IQ_motif_EF-hand-BS"/>
</dbReference>
<dbReference type="GO" id="GO:0003690">
    <property type="term" value="F:double-stranded DNA binding"/>
    <property type="evidence" value="ECO:0007669"/>
    <property type="project" value="TreeGrafter"/>
</dbReference>
<dbReference type="FunFam" id="1.20.5.190:FF:000003">
    <property type="entry name" value="Calmodulin-binding transcription activator 2"/>
    <property type="match status" value="1"/>
</dbReference>
<dbReference type="PROSITE" id="PS50096">
    <property type="entry name" value="IQ"/>
    <property type="match status" value="3"/>
</dbReference>
<evidence type="ECO:0000259" key="13">
    <source>
        <dbReference type="PROSITE" id="PS51437"/>
    </source>
</evidence>
<keyword evidence="8" id="KW-0238">DNA-binding</keyword>
<keyword evidence="4" id="KW-0106">Calcium</keyword>
<proteinExistence type="inferred from homology"/>
<dbReference type="PANTHER" id="PTHR23335:SF3">
    <property type="entry name" value="CALMODULIN-BINDING TRANSCRIPTION ACTIVATOR 5"/>
    <property type="match status" value="1"/>
</dbReference>
<dbReference type="GO" id="GO:0006357">
    <property type="term" value="P:regulation of transcription by RNA polymerase II"/>
    <property type="evidence" value="ECO:0007669"/>
    <property type="project" value="TreeGrafter"/>
</dbReference>
<dbReference type="Pfam" id="PF12796">
    <property type="entry name" value="Ank_2"/>
    <property type="match status" value="1"/>
</dbReference>
<dbReference type="Gene3D" id="1.25.40.20">
    <property type="entry name" value="Ankyrin repeat-containing domain"/>
    <property type="match status" value="1"/>
</dbReference>
<comment type="similarity">
    <text evidence="2">Belongs to the CAMTA family.</text>
</comment>
<name>A0A9Q0CJ54_9POAL</name>
<evidence type="ECO:0000256" key="4">
    <source>
        <dbReference type="ARBA" id="ARBA00022837"/>
    </source>
</evidence>
<dbReference type="InterPro" id="IPR014756">
    <property type="entry name" value="Ig_E-set"/>
</dbReference>
<evidence type="ECO:0000313" key="14">
    <source>
        <dbReference type="EMBL" id="KAJ1694715.1"/>
    </source>
</evidence>
<gene>
    <name evidence="14" type="ORF">LUZ63_011413</name>
</gene>
<evidence type="ECO:0000256" key="9">
    <source>
        <dbReference type="ARBA" id="ARBA00023159"/>
    </source>
</evidence>
<feature type="domain" description="CG-1" evidence="13">
    <location>
        <begin position="91"/>
        <end position="217"/>
    </location>
</feature>
<evidence type="ECO:0000256" key="2">
    <source>
        <dbReference type="ARBA" id="ARBA00008267"/>
    </source>
</evidence>
<keyword evidence="5" id="KW-0112">Calmodulin-binding</keyword>
<evidence type="ECO:0000256" key="11">
    <source>
        <dbReference type="ARBA" id="ARBA00023242"/>
    </source>
</evidence>
<dbReference type="SUPFAM" id="SSF52540">
    <property type="entry name" value="P-loop containing nucleoside triphosphate hydrolases"/>
    <property type="match status" value="1"/>
</dbReference>
<dbReference type="SUPFAM" id="SSF48403">
    <property type="entry name" value="Ankyrin repeat"/>
    <property type="match status" value="1"/>
</dbReference>
<dbReference type="GO" id="GO:0005634">
    <property type="term" value="C:nucleus"/>
    <property type="evidence" value="ECO:0007669"/>
    <property type="project" value="UniProtKB-SubCell"/>
</dbReference>
<comment type="subcellular location">
    <subcellularLocation>
        <location evidence="1">Nucleus</location>
    </subcellularLocation>
</comment>
<evidence type="ECO:0000313" key="15">
    <source>
        <dbReference type="Proteomes" id="UP001151287"/>
    </source>
</evidence>
<accession>A0A9Q0CJ54</accession>
<dbReference type="OrthoDB" id="407555at2759"/>
<dbReference type="AlphaFoldDB" id="A0A9Q0CJ54"/>
<dbReference type="PROSITE" id="PS50088">
    <property type="entry name" value="ANK_REPEAT"/>
    <property type="match status" value="1"/>
</dbReference>
<keyword evidence="3" id="KW-0677">Repeat</keyword>
<keyword evidence="11" id="KW-0539">Nucleus</keyword>
<dbReference type="Gene3D" id="2.60.40.10">
    <property type="entry name" value="Immunoglobulins"/>
    <property type="match status" value="1"/>
</dbReference>
<dbReference type="InterPro" id="IPR036770">
    <property type="entry name" value="Ankyrin_rpt-contain_sf"/>
</dbReference>
<dbReference type="EMBL" id="JAMQYH010000003">
    <property type="protein sequence ID" value="KAJ1694715.1"/>
    <property type="molecule type" value="Genomic_DNA"/>
</dbReference>
<dbReference type="SMART" id="SM01076">
    <property type="entry name" value="CG-1"/>
    <property type="match status" value="1"/>
</dbReference>
<dbReference type="GO" id="GO:0003712">
    <property type="term" value="F:transcription coregulator activity"/>
    <property type="evidence" value="ECO:0007669"/>
    <property type="project" value="TreeGrafter"/>
</dbReference>
<dbReference type="PANTHER" id="PTHR23335">
    <property type="entry name" value="CALMODULIN-BINDING TRANSCRIPTION ACTIVATOR CAMTA"/>
    <property type="match status" value="1"/>
</dbReference>
<dbReference type="PROSITE" id="PS51437">
    <property type="entry name" value="CG_1"/>
    <property type="match status" value="1"/>
</dbReference>
<dbReference type="Proteomes" id="UP001151287">
    <property type="component" value="Unassembled WGS sequence"/>
</dbReference>
<dbReference type="SUPFAM" id="SSF81296">
    <property type="entry name" value="E set domains"/>
    <property type="match status" value="1"/>
</dbReference>
<keyword evidence="10" id="KW-0804">Transcription</keyword>
<reference evidence="14" key="1">
    <citation type="journal article" date="2022" name="Cell">
        <title>Repeat-based holocentromeres influence genome architecture and karyotype evolution.</title>
        <authorList>
            <person name="Hofstatter P.G."/>
            <person name="Thangavel G."/>
            <person name="Lux T."/>
            <person name="Neumann P."/>
            <person name="Vondrak T."/>
            <person name="Novak P."/>
            <person name="Zhang M."/>
            <person name="Costa L."/>
            <person name="Castellani M."/>
            <person name="Scott A."/>
            <person name="Toegelov H."/>
            <person name="Fuchs J."/>
            <person name="Mata-Sucre Y."/>
            <person name="Dias Y."/>
            <person name="Vanzela A.L.L."/>
            <person name="Huettel B."/>
            <person name="Almeida C.C.S."/>
            <person name="Simkova H."/>
            <person name="Souza G."/>
            <person name="Pedrosa-Harand A."/>
            <person name="Macas J."/>
            <person name="Mayer K.F.X."/>
            <person name="Houben A."/>
            <person name="Marques A."/>
        </authorList>
    </citation>
    <scope>NUCLEOTIDE SEQUENCE</scope>
    <source>
        <strain evidence="14">RhyBre1mFocal</strain>
    </source>
</reference>
<evidence type="ECO:0000256" key="12">
    <source>
        <dbReference type="PROSITE-ProRule" id="PRU00023"/>
    </source>
</evidence>
<protein>
    <recommendedName>
        <fullName evidence="13">CG-1 domain-containing protein</fullName>
    </recommendedName>
</protein>
<keyword evidence="15" id="KW-1185">Reference proteome</keyword>
<comment type="caution">
    <text evidence="14">The sequence shown here is derived from an EMBL/GenBank/DDBJ whole genome shotgun (WGS) entry which is preliminary data.</text>
</comment>
<dbReference type="InterPro" id="IPR027417">
    <property type="entry name" value="P-loop_NTPase"/>
</dbReference>
<dbReference type="SMART" id="SM00015">
    <property type="entry name" value="IQ"/>
    <property type="match status" value="3"/>
</dbReference>
<evidence type="ECO:0000256" key="10">
    <source>
        <dbReference type="ARBA" id="ARBA00023163"/>
    </source>
</evidence>
<dbReference type="GO" id="GO:0005516">
    <property type="term" value="F:calmodulin binding"/>
    <property type="evidence" value="ECO:0007669"/>
    <property type="project" value="UniProtKB-KW"/>
</dbReference>
<evidence type="ECO:0000256" key="6">
    <source>
        <dbReference type="ARBA" id="ARBA00023015"/>
    </source>
</evidence>
<evidence type="ECO:0000256" key="3">
    <source>
        <dbReference type="ARBA" id="ARBA00022737"/>
    </source>
</evidence>
<dbReference type="InterPro" id="IPR013783">
    <property type="entry name" value="Ig-like_fold"/>
</dbReference>
<keyword evidence="7 12" id="KW-0040">ANK repeat</keyword>
<dbReference type="SMART" id="SM00248">
    <property type="entry name" value="ANK"/>
    <property type="match status" value="2"/>
</dbReference>
<dbReference type="Pfam" id="PF03859">
    <property type="entry name" value="CG-1"/>
    <property type="match status" value="1"/>
</dbReference>
<evidence type="ECO:0000256" key="8">
    <source>
        <dbReference type="ARBA" id="ARBA00023125"/>
    </source>
</evidence>
<organism evidence="14 15">
    <name type="scientific">Rhynchospora breviuscula</name>
    <dbReference type="NCBI Taxonomy" id="2022672"/>
    <lineage>
        <taxon>Eukaryota</taxon>
        <taxon>Viridiplantae</taxon>
        <taxon>Streptophyta</taxon>
        <taxon>Embryophyta</taxon>
        <taxon>Tracheophyta</taxon>
        <taxon>Spermatophyta</taxon>
        <taxon>Magnoliopsida</taxon>
        <taxon>Liliopsida</taxon>
        <taxon>Poales</taxon>
        <taxon>Cyperaceae</taxon>
        <taxon>Cyperoideae</taxon>
        <taxon>Rhynchosporeae</taxon>
        <taxon>Rhynchospora</taxon>
    </lineage>
</organism>
<dbReference type="Pfam" id="PF00612">
    <property type="entry name" value="IQ"/>
    <property type="match status" value="3"/>
</dbReference>
<dbReference type="PROSITE" id="PS50297">
    <property type="entry name" value="ANK_REP_REGION"/>
    <property type="match status" value="1"/>
</dbReference>